<sequence length="393" mass="45355">MNWTTQADVRAQVQRLWDRGELLRACVSDEFVWPLRLSFRGPASGDLSDRFEAVRDWAKRIVEIAHVRLEWREWSHRVQGCQRLPSAIFVDSLADALAMIGKASATERFRALWQMTEGAQPVLLAWLQKRPMQALELSDCWPRLLAVVAWMKAHPRPGIYMRQVDVSGVDTKFIESHRGVLAELFDLALPVEAIDDDVSGVFQFVRRYGFQEKPVRIRFRMLDPEMVCVPGCKGLVDVTLDAESFAALSLPLERVFITENETNFLAFPSVPRSIVLFGAGYGWDALSRADWLRQCRVHYWGDLDTHGFAILDQFRCYFPHAESFLMNREVLLAHRVCWVKEPEPSHNVLSRLTESEAELYDDLRFDRIEPKVRLEQERIGFGFIVDGLCRLET</sequence>
<dbReference type="PIRSF" id="PIRSF028408">
    <property type="entry name" value="UCP028408"/>
    <property type="match status" value="1"/>
</dbReference>
<accession>A0ABU9YZ82</accession>
<feature type="domain" description="DUF3322" evidence="2">
    <location>
        <begin position="7"/>
        <end position="186"/>
    </location>
</feature>
<name>A0ABU9YZ82_9RHOO</name>
<evidence type="ECO:0000313" key="3">
    <source>
        <dbReference type="EMBL" id="MEN3068906.1"/>
    </source>
</evidence>
<dbReference type="RefSeq" id="WP_345919677.1">
    <property type="nucleotide sequence ID" value="NZ_JBDIVE010000005.1"/>
</dbReference>
<dbReference type="InterPro" id="IPR024537">
    <property type="entry name" value="DUF3322"/>
</dbReference>
<dbReference type="EMBL" id="JBDIVE010000005">
    <property type="protein sequence ID" value="MEN3068906.1"/>
    <property type="molecule type" value="Genomic_DNA"/>
</dbReference>
<evidence type="ECO:0000313" key="4">
    <source>
        <dbReference type="Proteomes" id="UP001410394"/>
    </source>
</evidence>
<dbReference type="Pfam" id="PF09983">
    <property type="entry name" value="JetD_C"/>
    <property type="match status" value="1"/>
</dbReference>
<dbReference type="InterPro" id="IPR014544">
    <property type="entry name" value="UCP028408"/>
</dbReference>
<dbReference type="Proteomes" id="UP001410394">
    <property type="component" value="Unassembled WGS sequence"/>
</dbReference>
<protein>
    <submittedName>
        <fullName evidence="3">DUF3322 domain-containing protein</fullName>
    </submittedName>
</protein>
<comment type="caution">
    <text evidence="3">The sequence shown here is derived from an EMBL/GenBank/DDBJ whole genome shotgun (WGS) entry which is preliminary data.</text>
</comment>
<dbReference type="InterPro" id="IPR024534">
    <property type="entry name" value="JetD_C"/>
</dbReference>
<dbReference type="Pfam" id="PF11795">
    <property type="entry name" value="DUF3322"/>
    <property type="match status" value="1"/>
</dbReference>
<gene>
    <name evidence="3" type="ORF">ABDB84_10480</name>
</gene>
<feature type="domain" description="Wadjet protein JetD C-terminal" evidence="1">
    <location>
        <begin position="209"/>
        <end position="386"/>
    </location>
</feature>
<organism evidence="3 4">
    <name type="scientific">Uliginosibacterium sediminicola</name>
    <dbReference type="NCBI Taxonomy" id="2024550"/>
    <lineage>
        <taxon>Bacteria</taxon>
        <taxon>Pseudomonadati</taxon>
        <taxon>Pseudomonadota</taxon>
        <taxon>Betaproteobacteria</taxon>
        <taxon>Rhodocyclales</taxon>
        <taxon>Zoogloeaceae</taxon>
        <taxon>Uliginosibacterium</taxon>
    </lineage>
</organism>
<keyword evidence="4" id="KW-1185">Reference proteome</keyword>
<proteinExistence type="predicted"/>
<reference evidence="3 4" key="1">
    <citation type="journal article" date="2018" name="Int. J. Syst. Evol. Microbiol.">
        <title>Uliginosibacterium sediminicola sp. nov., isolated from freshwater sediment.</title>
        <authorList>
            <person name="Hwang W.M."/>
            <person name="Kim S.M."/>
            <person name="Kang K."/>
            <person name="Ahn T.Y."/>
        </authorList>
    </citation>
    <scope>NUCLEOTIDE SEQUENCE [LARGE SCALE GENOMIC DNA]</scope>
    <source>
        <strain evidence="3 4">M1-21</strain>
    </source>
</reference>
<evidence type="ECO:0000259" key="2">
    <source>
        <dbReference type="Pfam" id="PF11795"/>
    </source>
</evidence>
<evidence type="ECO:0000259" key="1">
    <source>
        <dbReference type="Pfam" id="PF09983"/>
    </source>
</evidence>